<keyword evidence="2" id="KW-1185">Reference proteome</keyword>
<name>A0A8B8RJH5_CAMFR</name>
<proteinExistence type="predicted"/>
<gene>
    <name evidence="3" type="primary">LOC116658000</name>
</gene>
<dbReference type="AlphaFoldDB" id="A0A8B8RJH5"/>
<evidence type="ECO:0000313" key="3">
    <source>
        <dbReference type="RefSeq" id="XP_032318007.1"/>
    </source>
</evidence>
<organism evidence="2 3">
    <name type="scientific">Camelus ferus</name>
    <name type="common">Wild bactrian camel</name>
    <name type="synonym">Camelus bactrianus ferus</name>
    <dbReference type="NCBI Taxonomy" id="419612"/>
    <lineage>
        <taxon>Eukaryota</taxon>
        <taxon>Metazoa</taxon>
        <taxon>Chordata</taxon>
        <taxon>Craniata</taxon>
        <taxon>Vertebrata</taxon>
        <taxon>Euteleostomi</taxon>
        <taxon>Mammalia</taxon>
        <taxon>Eutheria</taxon>
        <taxon>Laurasiatheria</taxon>
        <taxon>Artiodactyla</taxon>
        <taxon>Tylopoda</taxon>
        <taxon>Camelidae</taxon>
        <taxon>Camelus</taxon>
    </lineage>
</organism>
<evidence type="ECO:0000313" key="2">
    <source>
        <dbReference type="Proteomes" id="UP000694856"/>
    </source>
</evidence>
<evidence type="ECO:0000256" key="1">
    <source>
        <dbReference type="SAM" id="MobiDB-lite"/>
    </source>
</evidence>
<feature type="region of interest" description="Disordered" evidence="1">
    <location>
        <begin position="195"/>
        <end position="230"/>
    </location>
</feature>
<dbReference type="GeneID" id="116658000"/>
<reference evidence="3" key="1">
    <citation type="submission" date="2025-08" db="UniProtKB">
        <authorList>
            <consortium name="RefSeq"/>
        </authorList>
    </citation>
    <scope>IDENTIFICATION</scope>
    <source>
        <tissue evidence="3">Ear skin</tissue>
    </source>
</reference>
<feature type="region of interest" description="Disordered" evidence="1">
    <location>
        <begin position="1"/>
        <end position="26"/>
    </location>
</feature>
<dbReference type="RefSeq" id="XP_032318007.1">
    <property type="nucleotide sequence ID" value="XM_032462116.1"/>
</dbReference>
<accession>A0A8B8RJH5</accession>
<sequence length="271" mass="29432">MTRPWRTAASQLDHHRKVKKTSSRFPAKSTPSYIDFSCHPWIRVQEPHRETQCAIGAEEPKNRCIKKIRRPRLSRSRERPALARFKGCLLYLINTFKARLGPESLGVEGEAEAGRVEEALLTGSRCRCPEVTICPRLCDAGSAGGGRRLATPSLSSGHDPDARVGAAEAGLGPRCTSRVTGRLDPRSILAKASWGLLTTSPPPGPHASTREGSHRAPAPVRPGPGRPSLGLCPGPAAGPAVGSPPLCFRFFFLLAFRWIYFKSSEGEKNQP</sequence>
<dbReference type="Proteomes" id="UP000694856">
    <property type="component" value="Chromosome 2"/>
</dbReference>
<dbReference type="KEGG" id="cfr:116658000"/>
<protein>
    <submittedName>
        <fullName evidence="3">Uncharacterized protein LOC116658000</fullName>
    </submittedName>
</protein>